<dbReference type="InterPro" id="IPR028994">
    <property type="entry name" value="Integrin_alpha_N"/>
</dbReference>
<dbReference type="PANTHER" id="PTHR32305">
    <property type="match status" value="1"/>
</dbReference>
<evidence type="ECO:0000313" key="4">
    <source>
        <dbReference type="Proteomes" id="UP000007575"/>
    </source>
</evidence>
<dbReference type="InterPro" id="IPR013517">
    <property type="entry name" value="FG-GAP"/>
</dbReference>
<dbReference type="OrthoDB" id="63388at2"/>
<keyword evidence="1" id="KW-0732">Signal</keyword>
<feature type="transmembrane region" description="Helical" evidence="2">
    <location>
        <begin position="62"/>
        <end position="84"/>
    </location>
</feature>
<gene>
    <name evidence="3" type="ordered locus">DGo_PF0004</name>
</gene>
<protein>
    <submittedName>
        <fullName evidence="3">Integrin-like repeats domain fused to lysozyme, LYCV glycosyl hydrolase</fullName>
    </submittedName>
</protein>
<sequence length="1571" mass="178864">MQPGLSSRYDQDLSLKSLPQRIFHRHISALDYPRDVIWVKSMRFYRRPPDVRWSGESRSRKIGLFLTVFYLATTHLPGALVVAAPQIFTRPGAGVSNIPTQLTAFASPQFGEIADAVNVATGNVYVDLGSVNRNNQVTSGDDKVANSGSFRVGGLLRLNGFNTYNPAQPREWSLALGDGSQEIYERVSQNGTPAYCVDDATDLAYFVKKHTGTNTTEIHVINGSASYNNHLQQTGTVMGVEPNEQYFMADWDNDSRPDMIKIKPNVAGKTEVHIASGNSNYQQYIYNIATTLSGVDDTFEFNIADWNRDGRLDLIAVKKRNTGTNRVEIHVLDGAKNFQAYLLQTGTIMPTQPNSSTIRFADWDGDGLLDLFGIYKQNTGTGRMEVHIATSSDNFQKFSFEEGVARAYAGDNSDIYVFDWNKDGKPDVVDVLKNATGTQKIEVHVLNGAKSFQEHLLQTGTAAIMLPNDAVSFNPVNYPVQCNSTGADLNQAPTWISDRYSSIKSKVSFYRTKPQAGLQTDEKWLVTYQLNNGRTIAHHYDRSGNRTTFYNDGEYADHSQNLYQQYRTAKYQGDSDGIGDAAPKTSFSYTALNNGHLSKVKDEWGRVTTYQWNEQLNKLDSVSMLLQDESNPNSWKRRIEYAYEQRNGQYYVNYLVHRTFDGQNKQIGRWFSVSYVESNGQTVVSKIGRPRAQDQNDSSQGAFVFTDYIYDTQNRIVKVVTPGEKDMVYTYTTDSDFGGQKVKLEQGDKRTVFKYSPEGWLRRVEERDYNPYAEMTYDKTITTNYAYDSAGRIIVLGIPSGGEYHYTYDSRGNPSRETVYLSNHAWTSEKPSDYVRTTEYLYNKDNLLENTIQEARSGTSQHPWNADFKADYSYDEVTKPQARGYFAHQNGDQLFQVLKEWHDNLHVGKIWFKAGHYFYDEHGRLSSENQLAHGSDTLTTTYQYHGSDGMARQIFPDNSGDIDWSSEIGVRQYSDQVYISNTRKSTDELKDGRQTLYFYDYFNNVQWLYQQKAYTSKWNLREPSQSDREVFKSYDGFGQLSWEYVLSHSNESDYKGEGKKFWKYFTSGEVKYKFEGSHKNLETFEYNNNGLLAKSIKGSGDKGSITQARVTNTYEYDTYGRVSTQKMNDYSTNYFYDTSDNQAEIDLPDGTIKKRSFHPTGNLYYEKTTREGEETQHVYHDQDTLGREFRKLVNGGLTIDTIFDPFDNPIAILDDRLKNINPQLKDRVTYLKYDEIGRLRKRLSPSLVSSGDPYSDLRRPYVEYEYNWRNLLTSTKTLLDGKVDPNNIKLPENSSYKSESINYDVFDNPIELIDSAKYKTTTVFDNSNQPISITKDVWNTEEEDYNTVKNGFDKITSLMAYNASGKVTQLIDNANNSSYTDYNEAGLPILQSDARGIVTKAFTYTPDYLVEAVWEPDNDPDTTAKYGGVSYLNLRSTHKVTEFNSYSNNPNPTSRWVANMNTEAGLNSGALTSYTYDYAGRVLDTTLPEDADGKSAVIQQRYNSSGKTILTKDANGFITKFKYDFANNLTEKHDEARQYNQIDISSGLASGLKSKYYYNNNNNLIKKMSVV</sequence>
<name>H8H3Y0_DEIGI</name>
<dbReference type="Pfam" id="PF13517">
    <property type="entry name" value="FG-GAP_3"/>
    <property type="match status" value="1"/>
</dbReference>
<keyword evidence="3" id="KW-0378">Hydrolase</keyword>
<reference evidence="3 4" key="1">
    <citation type="journal article" date="2012" name="PLoS ONE">
        <title>Genome sequence and transcriptome analysis of the radioresistant bacterium Deinococcus gobiensis: insights into the extreme environmental adaptations.</title>
        <authorList>
            <person name="Yuan M."/>
            <person name="Chen M."/>
            <person name="Zhang W."/>
            <person name="Lu W."/>
            <person name="Wang J."/>
            <person name="Yang M."/>
            <person name="Zhao P."/>
            <person name="Tang R."/>
            <person name="Li X."/>
            <person name="Hao Y."/>
            <person name="Zhou Z."/>
            <person name="Zhan Y."/>
            <person name="Yu H."/>
            <person name="Teng C."/>
            <person name="Yan Y."/>
            <person name="Ping S."/>
            <person name="Wang Y."/>
            <person name="Lin M."/>
        </authorList>
    </citation>
    <scope>NUCLEOTIDE SEQUENCE [LARGE SCALE GENOMIC DNA]</scope>
    <source>
        <strain evidence="4">DSM 21396 / JCM 16679 / CGMCC 1.7299 / I-0</strain>
        <plasmid evidence="3">P6</plasmid>
    </source>
</reference>
<dbReference type="GO" id="GO:0007229">
    <property type="term" value="P:integrin-mediated signaling pathway"/>
    <property type="evidence" value="ECO:0007669"/>
    <property type="project" value="UniProtKB-KW"/>
</dbReference>
<keyword evidence="2" id="KW-0812">Transmembrane</keyword>
<dbReference type="Gene3D" id="2.180.10.10">
    <property type="entry name" value="RHS repeat-associated core"/>
    <property type="match status" value="2"/>
</dbReference>
<keyword evidence="3" id="KW-0614">Plasmid</keyword>
<dbReference type="NCBIfam" id="TIGR01643">
    <property type="entry name" value="YD_repeat_2x"/>
    <property type="match status" value="1"/>
</dbReference>
<dbReference type="SUPFAM" id="SSF69318">
    <property type="entry name" value="Integrin alpha N-terminal domain"/>
    <property type="match status" value="1"/>
</dbReference>
<dbReference type="GO" id="GO:0016787">
    <property type="term" value="F:hydrolase activity"/>
    <property type="evidence" value="ECO:0007669"/>
    <property type="project" value="UniProtKB-KW"/>
</dbReference>
<dbReference type="KEGG" id="dgo:DGo_PF0004"/>
<proteinExistence type="predicted"/>
<dbReference type="PANTHER" id="PTHR32305:SF15">
    <property type="entry name" value="PROTEIN RHSA-RELATED"/>
    <property type="match status" value="1"/>
</dbReference>
<keyword evidence="3" id="KW-0401">Integrin</keyword>
<evidence type="ECO:0000313" key="3">
    <source>
        <dbReference type="EMBL" id="AFD28227.1"/>
    </source>
</evidence>
<keyword evidence="2" id="KW-1133">Transmembrane helix</keyword>
<keyword evidence="4" id="KW-1185">Reference proteome</keyword>
<dbReference type="InterPro" id="IPR006530">
    <property type="entry name" value="YD"/>
</dbReference>
<evidence type="ECO:0000256" key="1">
    <source>
        <dbReference type="ARBA" id="ARBA00022729"/>
    </source>
</evidence>
<dbReference type="HOGENOM" id="CLU_245471_0_0_0"/>
<dbReference type="PATRIC" id="fig|745776.4.peg.4088"/>
<accession>H8H3Y0</accession>
<geneLocation type="plasmid" evidence="3 4">
    <name>P6</name>
</geneLocation>
<organism evidence="3 4">
    <name type="scientific">Deinococcus gobiensis (strain DSM 21396 / JCM 16679 / CGMCC 1.7299 / I-0)</name>
    <dbReference type="NCBI Taxonomy" id="745776"/>
    <lineage>
        <taxon>Bacteria</taxon>
        <taxon>Thermotogati</taxon>
        <taxon>Deinococcota</taxon>
        <taxon>Deinococci</taxon>
        <taxon>Deinococcales</taxon>
        <taxon>Deinococcaceae</taxon>
        <taxon>Deinococcus</taxon>
    </lineage>
</organism>
<evidence type="ECO:0000256" key="2">
    <source>
        <dbReference type="SAM" id="Phobius"/>
    </source>
</evidence>
<dbReference type="EMBL" id="CP002197">
    <property type="protein sequence ID" value="AFD28227.1"/>
    <property type="molecule type" value="Genomic_DNA"/>
</dbReference>
<keyword evidence="2" id="KW-0472">Membrane</keyword>
<dbReference type="Proteomes" id="UP000007575">
    <property type="component" value="Plasmid P6"/>
</dbReference>
<dbReference type="InterPro" id="IPR050708">
    <property type="entry name" value="T6SS_VgrG/RHS"/>
</dbReference>